<evidence type="ECO:0000313" key="3">
    <source>
        <dbReference type="Proteomes" id="UP000242180"/>
    </source>
</evidence>
<keyword evidence="1" id="KW-0472">Membrane</keyword>
<protein>
    <submittedName>
        <fullName evidence="2">Uncharacterized protein</fullName>
    </submittedName>
</protein>
<gene>
    <name evidence="2" type="ORF">BCR43DRAFT_433178</name>
</gene>
<dbReference type="OMA" id="DAIRQCE"/>
<dbReference type="OrthoDB" id="10257275at2759"/>
<keyword evidence="3" id="KW-1185">Reference proteome</keyword>
<dbReference type="EMBL" id="MCGN01000002">
    <property type="protein sequence ID" value="ORZ01009.1"/>
    <property type="molecule type" value="Genomic_DNA"/>
</dbReference>
<dbReference type="Proteomes" id="UP000242180">
    <property type="component" value="Unassembled WGS sequence"/>
</dbReference>
<evidence type="ECO:0000313" key="2">
    <source>
        <dbReference type="EMBL" id="ORZ01009.1"/>
    </source>
</evidence>
<proteinExistence type="predicted"/>
<dbReference type="AlphaFoldDB" id="A0A1X2HNV6"/>
<name>A0A1X2HNV6_SYNRA</name>
<dbReference type="InParanoid" id="A0A1X2HNV6"/>
<keyword evidence="1" id="KW-1133">Transmembrane helix</keyword>
<evidence type="ECO:0000256" key="1">
    <source>
        <dbReference type="SAM" id="Phobius"/>
    </source>
</evidence>
<reference evidence="2 3" key="1">
    <citation type="submission" date="2016-07" db="EMBL/GenBank/DDBJ databases">
        <title>Pervasive Adenine N6-methylation of Active Genes in Fungi.</title>
        <authorList>
            <consortium name="DOE Joint Genome Institute"/>
            <person name="Mondo S.J."/>
            <person name="Dannebaum R.O."/>
            <person name="Kuo R.C."/>
            <person name="Labutti K."/>
            <person name="Haridas S."/>
            <person name="Kuo A."/>
            <person name="Salamov A."/>
            <person name="Ahrendt S.R."/>
            <person name="Lipzen A."/>
            <person name="Sullivan W."/>
            <person name="Andreopoulos W.B."/>
            <person name="Clum A."/>
            <person name="Lindquist E."/>
            <person name="Daum C."/>
            <person name="Ramamoorthy G.K."/>
            <person name="Gryganskyi A."/>
            <person name="Culley D."/>
            <person name="Magnuson J.K."/>
            <person name="James T.Y."/>
            <person name="O'Malley M.A."/>
            <person name="Stajich J.E."/>
            <person name="Spatafora J.W."/>
            <person name="Visel A."/>
            <person name="Grigoriev I.V."/>
        </authorList>
    </citation>
    <scope>NUCLEOTIDE SEQUENCE [LARGE SCALE GENOMIC DNA]</scope>
    <source>
        <strain evidence="2 3">NRRL 2496</strain>
    </source>
</reference>
<feature type="transmembrane region" description="Helical" evidence="1">
    <location>
        <begin position="84"/>
        <end position="113"/>
    </location>
</feature>
<sequence length="199" mass="21444">MERKQGTLRLAYLLGIVFTLGVSILLLGSLGWFDSPSFLQSCSGLSGWVVALAFWSAKEDEAEGIVNDRMLFGVLRVPGRFMPILVLIFYLFLVPGTSLLTHLFSAALAYCYATKRLPERILLSDDAIRQCEQKAWLKPVVSASRFVPLEAASRDYLPIASNAGLVSGFSTASSAAAAVPSSATPQAPFPGEGRRLGDV</sequence>
<comment type="caution">
    <text evidence="2">The sequence shown here is derived from an EMBL/GenBank/DDBJ whole genome shotgun (WGS) entry which is preliminary data.</text>
</comment>
<dbReference type="STRING" id="13706.A0A1X2HNV6"/>
<keyword evidence="1" id="KW-0812">Transmembrane</keyword>
<feature type="transmembrane region" description="Helical" evidence="1">
    <location>
        <begin position="12"/>
        <end position="33"/>
    </location>
</feature>
<accession>A0A1X2HNV6</accession>
<organism evidence="2 3">
    <name type="scientific">Syncephalastrum racemosum</name>
    <name type="common">Filamentous fungus</name>
    <dbReference type="NCBI Taxonomy" id="13706"/>
    <lineage>
        <taxon>Eukaryota</taxon>
        <taxon>Fungi</taxon>
        <taxon>Fungi incertae sedis</taxon>
        <taxon>Mucoromycota</taxon>
        <taxon>Mucoromycotina</taxon>
        <taxon>Mucoromycetes</taxon>
        <taxon>Mucorales</taxon>
        <taxon>Syncephalastraceae</taxon>
        <taxon>Syncephalastrum</taxon>
    </lineage>
</organism>